<accession>A0AAV2EVR1</accession>
<evidence type="ECO:0000313" key="1">
    <source>
        <dbReference type="EMBL" id="CAL1389545.1"/>
    </source>
</evidence>
<dbReference type="PANTHER" id="PTHR33702">
    <property type="entry name" value="BNAA09G40010D PROTEIN"/>
    <property type="match status" value="1"/>
</dbReference>
<reference evidence="1 2" key="1">
    <citation type="submission" date="2024-04" db="EMBL/GenBank/DDBJ databases">
        <authorList>
            <person name="Fracassetti M."/>
        </authorList>
    </citation>
    <scope>NUCLEOTIDE SEQUENCE [LARGE SCALE GENOMIC DNA]</scope>
</reference>
<keyword evidence="2" id="KW-1185">Reference proteome</keyword>
<organism evidence="1 2">
    <name type="scientific">Linum trigynum</name>
    <dbReference type="NCBI Taxonomy" id="586398"/>
    <lineage>
        <taxon>Eukaryota</taxon>
        <taxon>Viridiplantae</taxon>
        <taxon>Streptophyta</taxon>
        <taxon>Embryophyta</taxon>
        <taxon>Tracheophyta</taxon>
        <taxon>Spermatophyta</taxon>
        <taxon>Magnoliopsida</taxon>
        <taxon>eudicotyledons</taxon>
        <taxon>Gunneridae</taxon>
        <taxon>Pentapetalae</taxon>
        <taxon>rosids</taxon>
        <taxon>fabids</taxon>
        <taxon>Malpighiales</taxon>
        <taxon>Linaceae</taxon>
        <taxon>Linum</taxon>
    </lineage>
</organism>
<evidence type="ECO:0000313" key="2">
    <source>
        <dbReference type="Proteomes" id="UP001497516"/>
    </source>
</evidence>
<protein>
    <submittedName>
        <fullName evidence="1">Uncharacterized protein</fullName>
    </submittedName>
</protein>
<dbReference type="Proteomes" id="UP001497516">
    <property type="component" value="Chromosome 5"/>
</dbReference>
<gene>
    <name evidence="1" type="ORF">LTRI10_LOCUS30396</name>
</gene>
<dbReference type="PANTHER" id="PTHR33702:SF16">
    <property type="match status" value="1"/>
</dbReference>
<sequence>MDHEQGFDGASSRRESVFMRRLGRRRRITGYHRLHSSPMAMARRPKLKVARLGGIGGGGRGGGPARKKWWRSNMNMLSAFHKAYVRVMLKLAAQFRKECRVFGGKKIAGRNQIWELPGGDRIDDRVLVEFCKRLMMMASSGDHDASQIIM</sequence>
<name>A0AAV2EVR1_9ROSI</name>
<dbReference type="EMBL" id="OZ034818">
    <property type="protein sequence ID" value="CAL1389545.1"/>
    <property type="molecule type" value="Genomic_DNA"/>
</dbReference>
<proteinExistence type="predicted"/>
<dbReference type="AlphaFoldDB" id="A0AAV2EVR1"/>